<gene>
    <name evidence="1" type="ORF">UN64_17930</name>
</gene>
<dbReference type="AlphaFoldDB" id="A0A1V3G453"/>
<protein>
    <submittedName>
        <fullName evidence="1">Uncharacterized protein</fullName>
    </submittedName>
</protein>
<evidence type="ECO:0000313" key="1">
    <source>
        <dbReference type="EMBL" id="OOE09905.1"/>
    </source>
</evidence>
<evidence type="ECO:0000313" key="2">
    <source>
        <dbReference type="Proteomes" id="UP000188597"/>
    </source>
</evidence>
<name>A0A1V3G453_9BACL</name>
<comment type="caution">
    <text evidence="1">The sequence shown here is derived from an EMBL/GenBank/DDBJ whole genome shotgun (WGS) entry which is preliminary data.</text>
</comment>
<organism evidence="1 2">
    <name type="scientific">Fictibacillus arsenicus</name>
    <dbReference type="NCBI Taxonomy" id="255247"/>
    <lineage>
        <taxon>Bacteria</taxon>
        <taxon>Bacillati</taxon>
        <taxon>Bacillota</taxon>
        <taxon>Bacilli</taxon>
        <taxon>Bacillales</taxon>
        <taxon>Fictibacillaceae</taxon>
        <taxon>Fictibacillus</taxon>
    </lineage>
</organism>
<sequence length="91" mass="10818">MFEYWIYHDEESCIPLDLEDVLYSRKNEESLETTGDRFWFFKARNLMVIQSYVSFGDGNLLLDDLLIKLAKNYEIHDKGIIKSCWDASSFH</sequence>
<dbReference type="EMBL" id="MQMF01000005">
    <property type="protein sequence ID" value="OOE09905.1"/>
    <property type="molecule type" value="Genomic_DNA"/>
</dbReference>
<dbReference type="OrthoDB" id="2971028at2"/>
<dbReference type="Proteomes" id="UP000188597">
    <property type="component" value="Unassembled WGS sequence"/>
</dbReference>
<proteinExistence type="predicted"/>
<reference evidence="1 2" key="1">
    <citation type="submission" date="2016-11" db="EMBL/GenBank/DDBJ databases">
        <authorList>
            <person name="Jaros S."/>
            <person name="Januszkiewicz K."/>
            <person name="Wedrychowicz H."/>
        </authorList>
    </citation>
    <scope>NUCLEOTIDE SEQUENCE [LARGE SCALE GENOMIC DNA]</scope>
    <source>
        <strain evidence="1 2">Con a/3</strain>
    </source>
</reference>
<dbReference type="RefSeq" id="WP_077365398.1">
    <property type="nucleotide sequence ID" value="NZ_MQMF01000005.1"/>
</dbReference>
<accession>A0A1V3G453</accession>